<reference evidence="4" key="2">
    <citation type="submission" date="2019-09" db="UniProtKB">
        <authorList>
            <consortium name="WormBaseParasite"/>
        </authorList>
    </citation>
    <scope>IDENTIFICATION</scope>
</reference>
<dbReference type="Gene3D" id="3.30.420.10">
    <property type="entry name" value="Ribonuclease H-like superfamily/Ribonuclease H"/>
    <property type="match status" value="1"/>
</dbReference>
<dbReference type="OrthoDB" id="7902892at2759"/>
<dbReference type="InterPro" id="IPR036397">
    <property type="entry name" value="RNaseH_sf"/>
</dbReference>
<gene>
    <name evidence="2" type="ORF">HPBE_LOCUS20167</name>
</gene>
<name>A0A183GD67_HELPZ</name>
<organism evidence="3 4">
    <name type="scientific">Heligmosomoides polygyrus</name>
    <name type="common">Parasitic roundworm</name>
    <dbReference type="NCBI Taxonomy" id="6339"/>
    <lineage>
        <taxon>Eukaryota</taxon>
        <taxon>Metazoa</taxon>
        <taxon>Ecdysozoa</taxon>
        <taxon>Nematoda</taxon>
        <taxon>Chromadorea</taxon>
        <taxon>Rhabditida</taxon>
        <taxon>Rhabditina</taxon>
        <taxon>Rhabditomorpha</taxon>
        <taxon>Strongyloidea</taxon>
        <taxon>Heligmosomidae</taxon>
        <taxon>Heligmosomoides</taxon>
    </lineage>
</organism>
<evidence type="ECO:0000313" key="3">
    <source>
        <dbReference type="Proteomes" id="UP000050761"/>
    </source>
</evidence>
<proteinExistence type="predicted"/>
<accession>A0A3P8CJ93</accession>
<evidence type="ECO:0000313" key="4">
    <source>
        <dbReference type="WBParaSite" id="HPBE_0002016801-mRNA-1"/>
    </source>
</evidence>
<accession>A0A183GD67</accession>
<dbReference type="PANTHER" id="PTHR46068:SF1">
    <property type="entry name" value="TRANSPOSASE IS30-LIKE HTH DOMAIN-CONTAINING PROTEIN"/>
    <property type="match status" value="1"/>
</dbReference>
<dbReference type="WBParaSite" id="HPBE_0002016801-mRNA-1">
    <property type="protein sequence ID" value="HPBE_0002016801-mRNA-1"/>
    <property type="gene ID" value="HPBE_0002016801"/>
</dbReference>
<keyword evidence="3" id="KW-1185">Reference proteome</keyword>
<reference evidence="2 3" key="1">
    <citation type="submission" date="2018-11" db="EMBL/GenBank/DDBJ databases">
        <authorList>
            <consortium name="Pathogen Informatics"/>
        </authorList>
    </citation>
    <scope>NUCLEOTIDE SEQUENCE [LARGE SCALE GENOMIC DNA]</scope>
</reference>
<protein>
    <submittedName>
        <fullName evidence="4">DDE_3 domain-containing protein</fullName>
    </submittedName>
</protein>
<dbReference type="EMBL" id="UZAH01031921">
    <property type="protein sequence ID" value="VDP18585.1"/>
    <property type="molecule type" value="Genomic_DNA"/>
</dbReference>
<evidence type="ECO:0000256" key="1">
    <source>
        <dbReference type="SAM" id="MobiDB-lite"/>
    </source>
</evidence>
<sequence>MGWHYPGQEDTSGFRRPFSENQRSILPRKDTARCSSPLVAENFVSGQCVLQQDWAPAHSARSTLAFCESHFSDYWTKDFWPPNSPDLNPMDFAVWVYLQQKVSSKSHQSFNALKASHQMAWNDIDVTFLRPTVMSVEKRLKACIAAKGARFEHLLE</sequence>
<dbReference type="PANTHER" id="PTHR46068">
    <property type="entry name" value="PROTEIN CBG27172"/>
    <property type="match status" value="1"/>
</dbReference>
<evidence type="ECO:0000313" key="2">
    <source>
        <dbReference type="EMBL" id="VDP18585.1"/>
    </source>
</evidence>
<feature type="region of interest" description="Disordered" evidence="1">
    <location>
        <begin position="1"/>
        <end position="20"/>
    </location>
</feature>
<dbReference type="Proteomes" id="UP000050761">
    <property type="component" value="Unassembled WGS sequence"/>
</dbReference>
<dbReference type="GO" id="GO:0003676">
    <property type="term" value="F:nucleic acid binding"/>
    <property type="evidence" value="ECO:0007669"/>
    <property type="project" value="InterPro"/>
</dbReference>
<dbReference type="AlphaFoldDB" id="A0A183GD67"/>